<dbReference type="EMBL" id="QZWG01000006">
    <property type="protein sequence ID" value="RZC08276.1"/>
    <property type="molecule type" value="Genomic_DNA"/>
</dbReference>
<accession>A0A445KBT7</accession>
<proteinExistence type="predicted"/>
<dbReference type="PANTHER" id="PTHR45023">
    <property type="match status" value="1"/>
</dbReference>
<name>A0A445KBT7_GLYSO</name>
<evidence type="ECO:0000313" key="1">
    <source>
        <dbReference type="EMBL" id="RZC08276.1"/>
    </source>
</evidence>
<sequence length="189" mass="20829">MKKSTSFEDDVINDALAFFIQDQGEAFKYECAWHEVRNQAKWLAMYGEGYSKRTKTSASWAYTSSSQSNTTTNCEFYPTSSLQCPMGTKMAKRKAKEKSKETNFDLMEIKAMQELLSQHPGPLGPSRIFLQKAVASGGSNLARLGELGGNHLPYFAINRGGSEEEKGSAPLALLSLSNLLGKIVSVKKI</sequence>
<keyword evidence="2" id="KW-1185">Reference proteome</keyword>
<evidence type="ECO:0000313" key="2">
    <source>
        <dbReference type="Proteomes" id="UP000289340"/>
    </source>
</evidence>
<gene>
    <name evidence="1" type="ORF">D0Y65_015136</name>
</gene>
<comment type="caution">
    <text evidence="1">The sequence shown here is derived from an EMBL/GenBank/DDBJ whole genome shotgun (WGS) entry which is preliminary data.</text>
</comment>
<dbReference type="AlphaFoldDB" id="A0A445KBT7"/>
<dbReference type="Proteomes" id="UP000289340">
    <property type="component" value="Chromosome 6"/>
</dbReference>
<organism evidence="1 2">
    <name type="scientific">Glycine soja</name>
    <name type="common">Wild soybean</name>
    <dbReference type="NCBI Taxonomy" id="3848"/>
    <lineage>
        <taxon>Eukaryota</taxon>
        <taxon>Viridiplantae</taxon>
        <taxon>Streptophyta</taxon>
        <taxon>Embryophyta</taxon>
        <taxon>Tracheophyta</taxon>
        <taxon>Spermatophyta</taxon>
        <taxon>Magnoliopsida</taxon>
        <taxon>eudicotyledons</taxon>
        <taxon>Gunneridae</taxon>
        <taxon>Pentapetalae</taxon>
        <taxon>rosids</taxon>
        <taxon>fabids</taxon>
        <taxon>Fabales</taxon>
        <taxon>Fabaceae</taxon>
        <taxon>Papilionoideae</taxon>
        <taxon>50 kb inversion clade</taxon>
        <taxon>NPAAA clade</taxon>
        <taxon>indigoferoid/millettioid clade</taxon>
        <taxon>Phaseoleae</taxon>
        <taxon>Glycine</taxon>
        <taxon>Glycine subgen. Soja</taxon>
    </lineage>
</organism>
<protein>
    <submittedName>
        <fullName evidence="1">Uncharacterized protein</fullName>
    </submittedName>
</protein>
<dbReference type="PANTHER" id="PTHR45023:SF4">
    <property type="entry name" value="GLYCINE-RICH PROTEIN-RELATED"/>
    <property type="match status" value="1"/>
</dbReference>
<reference evidence="1 2" key="1">
    <citation type="submission" date="2018-09" db="EMBL/GenBank/DDBJ databases">
        <title>A high-quality reference genome of wild soybean provides a powerful tool to mine soybean genomes.</title>
        <authorList>
            <person name="Xie M."/>
            <person name="Chung C.Y.L."/>
            <person name="Li M.-W."/>
            <person name="Wong F.-L."/>
            <person name="Chan T.-F."/>
            <person name="Lam H.-M."/>
        </authorList>
    </citation>
    <scope>NUCLEOTIDE SEQUENCE [LARGE SCALE GENOMIC DNA]</scope>
    <source>
        <strain evidence="2">cv. W05</strain>
        <tissue evidence="1">Hypocotyl of etiolated seedlings</tissue>
    </source>
</reference>